<keyword evidence="1" id="KW-1133">Transmembrane helix</keyword>
<dbReference type="Proteomes" id="UP001617669">
    <property type="component" value="Unassembled WGS sequence"/>
</dbReference>
<evidence type="ECO:0000256" key="1">
    <source>
        <dbReference type="SAM" id="Phobius"/>
    </source>
</evidence>
<accession>A0ABW8GHY6</accession>
<keyword evidence="1" id="KW-0812">Transmembrane</keyword>
<feature type="transmembrane region" description="Helical" evidence="1">
    <location>
        <begin position="379"/>
        <end position="401"/>
    </location>
</feature>
<dbReference type="RefSeq" id="WP_400878600.1">
    <property type="nucleotide sequence ID" value="NZ_JBIWXY010000001.1"/>
</dbReference>
<organism evidence="2 3">
    <name type="scientific">Methylobacillus methanolivorans</name>
    <dbReference type="NCBI Taxonomy" id="1848927"/>
    <lineage>
        <taxon>Bacteria</taxon>
        <taxon>Pseudomonadati</taxon>
        <taxon>Pseudomonadota</taxon>
        <taxon>Betaproteobacteria</taxon>
        <taxon>Nitrosomonadales</taxon>
        <taxon>Methylophilaceae</taxon>
        <taxon>Methylobacillus</taxon>
    </lineage>
</organism>
<dbReference type="Pfam" id="PF03929">
    <property type="entry name" value="PepSY_TM"/>
    <property type="match status" value="1"/>
</dbReference>
<dbReference type="PANTHER" id="PTHR34219">
    <property type="entry name" value="IRON-REGULATED INNER MEMBRANE PROTEIN-RELATED"/>
    <property type="match status" value="1"/>
</dbReference>
<keyword evidence="3" id="KW-1185">Reference proteome</keyword>
<feature type="transmembrane region" description="Helical" evidence="1">
    <location>
        <begin position="444"/>
        <end position="463"/>
    </location>
</feature>
<dbReference type="PANTHER" id="PTHR34219:SF4">
    <property type="entry name" value="PEPSY DOMAIN-CONTAINING PROTEIN"/>
    <property type="match status" value="1"/>
</dbReference>
<dbReference type="InterPro" id="IPR005625">
    <property type="entry name" value="PepSY-ass_TM"/>
</dbReference>
<proteinExistence type="predicted"/>
<dbReference type="EMBL" id="JBIWXY010000001">
    <property type="protein sequence ID" value="MFJ5444989.1"/>
    <property type="molecule type" value="Genomic_DNA"/>
</dbReference>
<keyword evidence="1" id="KW-0472">Membrane</keyword>
<feature type="transmembrane region" description="Helical" evidence="1">
    <location>
        <begin position="337"/>
        <end position="359"/>
    </location>
</feature>
<comment type="caution">
    <text evidence="2">The sequence shown here is derived from an EMBL/GenBank/DDBJ whole genome shotgun (WGS) entry which is preliminary data.</text>
</comment>
<evidence type="ECO:0000313" key="2">
    <source>
        <dbReference type="EMBL" id="MFJ5444989.1"/>
    </source>
</evidence>
<feature type="transmembrane region" description="Helical" evidence="1">
    <location>
        <begin position="413"/>
        <end position="432"/>
    </location>
</feature>
<evidence type="ECO:0000313" key="3">
    <source>
        <dbReference type="Proteomes" id="UP001617669"/>
    </source>
</evidence>
<feature type="transmembrane region" description="Helical" evidence="1">
    <location>
        <begin position="475"/>
        <end position="495"/>
    </location>
</feature>
<feature type="transmembrane region" description="Helical" evidence="1">
    <location>
        <begin position="12"/>
        <end position="36"/>
    </location>
</feature>
<reference evidence="2 3" key="1">
    <citation type="submission" date="2024-11" db="EMBL/GenBank/DDBJ databases">
        <authorList>
            <person name="Kaparullina E.N."/>
            <person name="Delegan Y.A."/>
            <person name="Doronina N.V."/>
        </authorList>
    </citation>
    <scope>NUCLEOTIDE SEQUENCE [LARGE SCALE GENOMIC DNA]</scope>
    <source>
        <strain evidence="2 3">7sh_L</strain>
    </source>
</reference>
<feature type="transmembrane region" description="Helical" evidence="1">
    <location>
        <begin position="183"/>
        <end position="206"/>
    </location>
</feature>
<sequence>MKKTFSLSMAWLHAWFGLYLGWLLFAIFLTGSMAVFEHSITHWMQPEARVDHSLPMPSMQEQLDQGQAYLEQHAPREKGSMWMIRPISDNHPTLEVIWRKKGEAHEVVLDPHSGQALKVRETEGGEMLTHFHYTLLADLTGTIIVGLAAVVMLVGLISGVVIHKRIFKDFFTFRRQSSSQRSWLDAHNVAGVMMLPFLFMITYTGLVMQPMVFLPLGIKAVYDNPRSLRADAVQSFERPYVAEEAPMINIATLLPKAQQALGAVEWVVIQNGGDASAVVEFFSGVGGRISAVADHAAFNGVTGELLGVQTKWRDSAYVFRGFVGIHVAMFGGWVVSWLYFFAGLVSCGLIATGLILFTIKRRKRPENEFGAASARVYRLIEALNIAAVMGSINAILVYFWANRLLPADLDGRAGWEVRAFLLTWLVSLLHGLLRKPLAAWRDQLLLAVMLCCLLPLCAWLNGLPTLLEFWRLGDGIAFGVEATMLVIGLLLAMAIPKVSNAMRGTPSTRKKSLPKEGRA</sequence>
<protein>
    <submittedName>
        <fullName evidence="2">PepSY-associated TM helix domain-containing protein</fullName>
    </submittedName>
</protein>
<feature type="transmembrane region" description="Helical" evidence="1">
    <location>
        <begin position="139"/>
        <end position="162"/>
    </location>
</feature>
<name>A0ABW8GHY6_9PROT</name>
<gene>
    <name evidence="2" type="ORF">ACIKP9_01980</name>
</gene>